<comment type="caution">
    <text evidence="1">The sequence shown here is derived from an EMBL/GenBank/DDBJ whole genome shotgun (WGS) entry which is preliminary data.</text>
</comment>
<evidence type="ECO:0000313" key="1">
    <source>
        <dbReference type="EMBL" id="KAJ0052917.1"/>
    </source>
</evidence>
<proteinExistence type="predicted"/>
<reference evidence="2" key="1">
    <citation type="journal article" date="2023" name="G3 (Bethesda)">
        <title>Genome assembly and association tests identify interacting loci associated with vigor, precocity, and sex in interspecific pistachio rootstocks.</title>
        <authorList>
            <person name="Palmer W."/>
            <person name="Jacygrad E."/>
            <person name="Sagayaradj S."/>
            <person name="Cavanaugh K."/>
            <person name="Han R."/>
            <person name="Bertier L."/>
            <person name="Beede B."/>
            <person name="Kafkas S."/>
            <person name="Golino D."/>
            <person name="Preece J."/>
            <person name="Michelmore R."/>
        </authorList>
    </citation>
    <scope>NUCLEOTIDE SEQUENCE [LARGE SCALE GENOMIC DNA]</scope>
</reference>
<gene>
    <name evidence="1" type="ORF">Pint_02851</name>
</gene>
<accession>A0ACC0ZL09</accession>
<keyword evidence="2" id="KW-1185">Reference proteome</keyword>
<dbReference type="EMBL" id="CM047736">
    <property type="protein sequence ID" value="KAJ0052917.1"/>
    <property type="molecule type" value="Genomic_DNA"/>
</dbReference>
<protein>
    <submittedName>
        <fullName evidence="1">Uncharacterized protein</fullName>
    </submittedName>
</protein>
<dbReference type="Proteomes" id="UP001163603">
    <property type="component" value="Chromosome 1"/>
</dbReference>
<evidence type="ECO:0000313" key="2">
    <source>
        <dbReference type="Proteomes" id="UP001163603"/>
    </source>
</evidence>
<name>A0ACC0ZL09_9ROSI</name>
<organism evidence="1 2">
    <name type="scientific">Pistacia integerrima</name>
    <dbReference type="NCBI Taxonomy" id="434235"/>
    <lineage>
        <taxon>Eukaryota</taxon>
        <taxon>Viridiplantae</taxon>
        <taxon>Streptophyta</taxon>
        <taxon>Embryophyta</taxon>
        <taxon>Tracheophyta</taxon>
        <taxon>Spermatophyta</taxon>
        <taxon>Magnoliopsida</taxon>
        <taxon>eudicotyledons</taxon>
        <taxon>Gunneridae</taxon>
        <taxon>Pentapetalae</taxon>
        <taxon>rosids</taxon>
        <taxon>malvids</taxon>
        <taxon>Sapindales</taxon>
        <taxon>Anacardiaceae</taxon>
        <taxon>Pistacia</taxon>
    </lineage>
</organism>
<sequence>MQLLLASVLLILLISVLKFVHTFIWIPYRIQRHFKKQGVSGPGYRFITGNTAEFRRMFAEAASKPIPSLDHDIVYRAAPSYHKWSSLYGKPFLYWFGSVPRLAISDPDMIKEVLMNTGKSFENIPLNPSAKLLHGLGLVGLTGDVWAFHRKIANQAFKMERVKGMKNVSNMNSILVIFVVGLLENAWTVRKETTANALTWALILLAQHQEWQNNAREEVIRVCGDKGLVAENLSDLKILTMIVNETLRLYPLTVMVMRQTSKLVNVKLGNLDIPAGTDLTLALIDVHHDTNIWGEDANKFNPQRFNEPRKHLASFLPFGLGPRICVGQNLAMVEAKVVLSTILQRYTFVLSPTYVHAPMLFVTLQPQFGVSGPGHRLITGNLAEIRRLFAEAVSKPIPNFVHDIFYRAAPSYDRWSGVYGRPFLYCFGSVPRLAISDPDMVKEVLMNTGGSSEILPFDLLSRQLHGQGLVGLSGDLWALHKRIANQAFKMERVKAWIPEIVASTITMVEKWEEIRGDRDQFEMEVDKRTSLPLKEVPISQDLGSCLPRKTQSGGDCTQKLMNQCGCNHETLPSRCCVVEENIRKGKCEAREPGHSCRHTTQLYLALIAFRPKLSHGWGKSRPVNDHPTIHFRVVPNLYSCPNAIRNSATSRIQRHFKKQGITGPAYCFITGNTPDISRMLVEAVSKPALKTSDHDVLSTYIAFLSLVEVLMNTGGSFDILPIDPLSWQLQGKGLMGDLWALHRRIANQAFKMERVKAWIPDIVASTITMVEKWEEIRGERDEFEMEVHKELHQLSADVISRTVLKKESVFLSYKSSKCNCSLNQIEISIFQGSGYLFYCYATNV</sequence>